<reference evidence="1" key="1">
    <citation type="journal article" date="2023" name="IMA Fungus">
        <title>Comparative genomic study of the Penicillium genus elucidates a diverse pangenome and 15 lateral gene transfer events.</title>
        <authorList>
            <person name="Petersen C."/>
            <person name="Sorensen T."/>
            <person name="Nielsen M.R."/>
            <person name="Sondergaard T.E."/>
            <person name="Sorensen J.L."/>
            <person name="Fitzpatrick D.A."/>
            <person name="Frisvad J.C."/>
            <person name="Nielsen K.L."/>
        </authorList>
    </citation>
    <scope>NUCLEOTIDE SEQUENCE</scope>
    <source>
        <strain evidence="1">IBT 15450</strain>
    </source>
</reference>
<dbReference type="Proteomes" id="UP001219568">
    <property type="component" value="Unassembled WGS sequence"/>
</dbReference>
<dbReference type="SUPFAM" id="SSF53720">
    <property type="entry name" value="ALDH-like"/>
    <property type="match status" value="1"/>
</dbReference>
<dbReference type="Gene3D" id="3.40.605.10">
    <property type="entry name" value="Aldehyde Dehydrogenase, Chain A, domain 1"/>
    <property type="match status" value="1"/>
</dbReference>
<sequence length="92" mass="9802">MAQLFVDLPTPNNQTYRQPTGLFINNDFAAASSGQTITSIDPATDKPLATVPAASAEDEGRAVKAVPGPRWYIPPGNSFPLPSTVELKFSLN</sequence>
<name>A0AAD6I3Z8_PENCN</name>
<dbReference type="InterPro" id="IPR016161">
    <property type="entry name" value="Ald_DH/histidinol_DH"/>
</dbReference>
<protein>
    <submittedName>
        <fullName evidence="1">Uncharacterized protein</fullName>
    </submittedName>
</protein>
<dbReference type="InterPro" id="IPR016162">
    <property type="entry name" value="Ald_DH_N"/>
</dbReference>
<evidence type="ECO:0000313" key="2">
    <source>
        <dbReference type="Proteomes" id="UP001219568"/>
    </source>
</evidence>
<dbReference type="EMBL" id="JAQJZL010000014">
    <property type="protein sequence ID" value="KAJ6029871.1"/>
    <property type="molecule type" value="Genomic_DNA"/>
</dbReference>
<gene>
    <name evidence="1" type="ORF">N7460_010137</name>
</gene>
<accession>A0AAD6I3Z8</accession>
<reference evidence="1" key="2">
    <citation type="submission" date="2023-01" db="EMBL/GenBank/DDBJ databases">
        <authorList>
            <person name="Petersen C."/>
        </authorList>
    </citation>
    <scope>NUCLEOTIDE SEQUENCE</scope>
    <source>
        <strain evidence="1">IBT 15450</strain>
    </source>
</reference>
<evidence type="ECO:0000313" key="1">
    <source>
        <dbReference type="EMBL" id="KAJ6029871.1"/>
    </source>
</evidence>
<dbReference type="AlphaFoldDB" id="A0AAD6I3Z8"/>
<keyword evidence="2" id="KW-1185">Reference proteome</keyword>
<proteinExistence type="predicted"/>
<comment type="caution">
    <text evidence="1">The sequence shown here is derived from an EMBL/GenBank/DDBJ whole genome shotgun (WGS) entry which is preliminary data.</text>
</comment>
<dbReference type="GO" id="GO:0016491">
    <property type="term" value="F:oxidoreductase activity"/>
    <property type="evidence" value="ECO:0007669"/>
    <property type="project" value="InterPro"/>
</dbReference>
<organism evidence="1 2">
    <name type="scientific">Penicillium canescens</name>
    <dbReference type="NCBI Taxonomy" id="5083"/>
    <lineage>
        <taxon>Eukaryota</taxon>
        <taxon>Fungi</taxon>
        <taxon>Dikarya</taxon>
        <taxon>Ascomycota</taxon>
        <taxon>Pezizomycotina</taxon>
        <taxon>Eurotiomycetes</taxon>
        <taxon>Eurotiomycetidae</taxon>
        <taxon>Eurotiales</taxon>
        <taxon>Aspergillaceae</taxon>
        <taxon>Penicillium</taxon>
    </lineage>
</organism>